<dbReference type="EMBL" id="BONV01000047">
    <property type="protein sequence ID" value="GIG84037.1"/>
    <property type="molecule type" value="Genomic_DNA"/>
</dbReference>
<name>A0A8J3PZU5_9ACTN</name>
<protein>
    <submittedName>
        <fullName evidence="2">Uncharacterized protein</fullName>
    </submittedName>
</protein>
<reference evidence="2 3" key="1">
    <citation type="submission" date="2021-01" db="EMBL/GenBank/DDBJ databases">
        <title>Whole genome shotgun sequence of Planotetraspora kaengkrachanensis NBRC 104272.</title>
        <authorList>
            <person name="Komaki H."/>
            <person name="Tamura T."/>
        </authorList>
    </citation>
    <scope>NUCLEOTIDE SEQUENCE [LARGE SCALE GENOMIC DNA]</scope>
    <source>
        <strain evidence="2 3">NBRC 104272</strain>
    </source>
</reference>
<sequence>MTRPVPAESADAGAVNNEQAAPAVDSVKAAMLSRRKSGVDKDRTSKWIACVLWSAVSAGPAEQAKRRSLIACGRNLNGVLRGAGDLGPHCGAVPTAPVSPAAHAHQKYGMGVLLPCSWSRGPTWWTRNLPPAAAAVEEGGAEEVGAEEATAYGVYARQACLQPEWTLLSLAARNSSTSSVAWEINR</sequence>
<feature type="region of interest" description="Disordered" evidence="1">
    <location>
        <begin position="1"/>
        <end position="20"/>
    </location>
</feature>
<evidence type="ECO:0000256" key="1">
    <source>
        <dbReference type="SAM" id="MobiDB-lite"/>
    </source>
</evidence>
<accession>A0A8J3PZU5</accession>
<gene>
    <name evidence="2" type="ORF">Pka01_71640</name>
</gene>
<organism evidence="2 3">
    <name type="scientific">Planotetraspora kaengkrachanensis</name>
    <dbReference type="NCBI Taxonomy" id="575193"/>
    <lineage>
        <taxon>Bacteria</taxon>
        <taxon>Bacillati</taxon>
        <taxon>Actinomycetota</taxon>
        <taxon>Actinomycetes</taxon>
        <taxon>Streptosporangiales</taxon>
        <taxon>Streptosporangiaceae</taxon>
        <taxon>Planotetraspora</taxon>
    </lineage>
</organism>
<dbReference type="AlphaFoldDB" id="A0A8J3PZU5"/>
<evidence type="ECO:0000313" key="2">
    <source>
        <dbReference type="EMBL" id="GIG84037.1"/>
    </source>
</evidence>
<keyword evidence="3" id="KW-1185">Reference proteome</keyword>
<dbReference type="Proteomes" id="UP000630097">
    <property type="component" value="Unassembled WGS sequence"/>
</dbReference>
<evidence type="ECO:0000313" key="3">
    <source>
        <dbReference type="Proteomes" id="UP000630097"/>
    </source>
</evidence>
<proteinExistence type="predicted"/>
<comment type="caution">
    <text evidence="2">The sequence shown here is derived from an EMBL/GenBank/DDBJ whole genome shotgun (WGS) entry which is preliminary data.</text>
</comment>